<dbReference type="Gene3D" id="3.40.50.200">
    <property type="entry name" value="Peptidase S8/S53 domain"/>
    <property type="match status" value="1"/>
</dbReference>
<dbReference type="EMBL" id="FNYW01000005">
    <property type="protein sequence ID" value="SEI60234.1"/>
    <property type="molecule type" value="Genomic_DNA"/>
</dbReference>
<feature type="compositionally biased region" description="Basic and acidic residues" evidence="7">
    <location>
        <begin position="420"/>
        <end position="446"/>
    </location>
</feature>
<dbReference type="InterPro" id="IPR023827">
    <property type="entry name" value="Peptidase_S8_Asp-AS"/>
</dbReference>
<evidence type="ECO:0000256" key="6">
    <source>
        <dbReference type="RuleBase" id="RU003355"/>
    </source>
</evidence>
<sequence>MSKNIIRKGTKLILLVFLLSFFLPASKLFAEENSDKAASEEYIDIIVRYKETVPDEDSLDPRFKNVTTMDVLPIQTMSVPTSAVRDISLQENVRRITYDQEVETSQSTYPVSSEDWNQDMIGTFDAFEEGYTGKNVNVAILDTGFYQHSEITYSGGHSIFLEDDELGPDPWTNDHSGHGTHVAGIMGAKKGSRTQGIAPGINLYGVKVYHESKGSKTRVGNLLSGLNWAIDNGMDIIVISSGYAHPNNEVHEVIKLAASKGIMTVAASGNMTEENVTTDYPAAHEEVIAVAGVNQKQTHVSDSMIAPENELAAPGQNILSLGINGAHVAMSGTSQAVPHVAGIAALLMEKYPNDSTRTIRQRMIDRSLDLGETGRDLIYGYGLVQYAKQTTDEEPDEPLEETPKEDTEEPKETDDEKETPEDKSDKDSEKNTEDTNQNEEDKEKSENITSDENDDSTNKETADSEKSGDSSKDDSEETKSEDQTTDVESNKNQNKEEESSEETETTDDEADKKSDKGAAQQKTVWIRPSETKGAATVADEDIKGIAENGVLAISFDASLKHIDQVNLSHDQVDILRNKNIILLIARADLEWVIPSSNLLDANAQIVFDKAKKAVAFDSLTKGNPLTFSIEQDGKALTDFPSQMTYRFYTPAAEYNEDALYQWSESEETWSMLGDAYTKGGVVGVTNNTPTLAVFNPKELASAQADLKKKKEDATKNEKESREKNVEEASASVKDSALNFPMLLSSILVVILVVSGGFYFFKRKSK</sequence>
<dbReference type="GO" id="GO:0004252">
    <property type="term" value="F:serine-type endopeptidase activity"/>
    <property type="evidence" value="ECO:0007669"/>
    <property type="project" value="UniProtKB-UniRule"/>
</dbReference>
<feature type="compositionally biased region" description="Acidic residues" evidence="7">
    <location>
        <begin position="498"/>
        <end position="509"/>
    </location>
</feature>
<keyword evidence="3 5" id="KW-0378">Hydrolase</keyword>
<keyword evidence="8" id="KW-1133">Transmembrane helix</keyword>
<dbReference type="Proteomes" id="UP000198564">
    <property type="component" value="Unassembled WGS sequence"/>
</dbReference>
<protein>
    <submittedName>
        <fullName evidence="11">Subtilase family protein</fullName>
    </submittedName>
</protein>
<feature type="chain" id="PRO_5011765821" evidence="9">
    <location>
        <begin position="31"/>
        <end position="765"/>
    </location>
</feature>
<feature type="active site" description="Charge relay system" evidence="5">
    <location>
        <position position="142"/>
    </location>
</feature>
<dbReference type="PROSITE" id="PS00138">
    <property type="entry name" value="SUBTILASE_SER"/>
    <property type="match status" value="1"/>
</dbReference>
<gene>
    <name evidence="11" type="ORF">SAMN04488113_10511</name>
</gene>
<feature type="domain" description="Peptidase S8/S53" evidence="10">
    <location>
        <begin position="133"/>
        <end position="382"/>
    </location>
</feature>
<dbReference type="InterPro" id="IPR015500">
    <property type="entry name" value="Peptidase_S8_subtilisin-rel"/>
</dbReference>
<evidence type="ECO:0000313" key="11">
    <source>
        <dbReference type="EMBL" id="SEI60234.1"/>
    </source>
</evidence>
<dbReference type="STRING" id="1130080.SAMN04488113_10511"/>
<feature type="signal peptide" evidence="9">
    <location>
        <begin position="1"/>
        <end position="30"/>
    </location>
</feature>
<evidence type="ECO:0000256" key="5">
    <source>
        <dbReference type="PROSITE-ProRule" id="PRU01240"/>
    </source>
</evidence>
<dbReference type="PROSITE" id="PS00136">
    <property type="entry name" value="SUBTILASE_ASP"/>
    <property type="match status" value="1"/>
</dbReference>
<dbReference type="PROSITE" id="PS51892">
    <property type="entry name" value="SUBTILASE"/>
    <property type="match status" value="1"/>
</dbReference>
<dbReference type="PANTHER" id="PTHR43806:SF11">
    <property type="entry name" value="CEREVISIN-RELATED"/>
    <property type="match status" value="1"/>
</dbReference>
<name>A0A1H6S2Z1_9LACT</name>
<keyword evidence="2 5" id="KW-0645">Protease</keyword>
<evidence type="ECO:0000256" key="3">
    <source>
        <dbReference type="ARBA" id="ARBA00022801"/>
    </source>
</evidence>
<dbReference type="InterPro" id="IPR022398">
    <property type="entry name" value="Peptidase_S8_His-AS"/>
</dbReference>
<keyword evidence="12" id="KW-1185">Reference proteome</keyword>
<dbReference type="Pfam" id="PF00082">
    <property type="entry name" value="Peptidase_S8"/>
    <property type="match status" value="1"/>
</dbReference>
<feature type="region of interest" description="Disordered" evidence="7">
    <location>
        <begin position="705"/>
        <end position="727"/>
    </location>
</feature>
<dbReference type="SUPFAM" id="SSF52743">
    <property type="entry name" value="Subtilisin-like"/>
    <property type="match status" value="1"/>
</dbReference>
<evidence type="ECO:0000256" key="7">
    <source>
        <dbReference type="SAM" id="MobiDB-lite"/>
    </source>
</evidence>
<feature type="compositionally biased region" description="Acidic residues" evidence="7">
    <location>
        <begin position="406"/>
        <end position="419"/>
    </location>
</feature>
<evidence type="ECO:0000256" key="4">
    <source>
        <dbReference type="ARBA" id="ARBA00022825"/>
    </source>
</evidence>
<evidence type="ECO:0000256" key="1">
    <source>
        <dbReference type="ARBA" id="ARBA00011073"/>
    </source>
</evidence>
<accession>A0A1H6S2Z1</accession>
<organism evidence="11 12">
    <name type="scientific">Alkalibacterium gilvum</name>
    <dbReference type="NCBI Taxonomy" id="1130080"/>
    <lineage>
        <taxon>Bacteria</taxon>
        <taxon>Bacillati</taxon>
        <taxon>Bacillota</taxon>
        <taxon>Bacilli</taxon>
        <taxon>Lactobacillales</taxon>
        <taxon>Carnobacteriaceae</taxon>
        <taxon>Alkalibacterium</taxon>
    </lineage>
</organism>
<dbReference type="InterPro" id="IPR050131">
    <property type="entry name" value="Peptidase_S8_subtilisin-like"/>
</dbReference>
<keyword evidence="8" id="KW-0472">Membrane</keyword>
<keyword evidence="8" id="KW-0812">Transmembrane</keyword>
<feature type="active site" description="Charge relay system" evidence="5">
    <location>
        <position position="178"/>
    </location>
</feature>
<dbReference type="PRINTS" id="PR00723">
    <property type="entry name" value="SUBTILISIN"/>
</dbReference>
<dbReference type="PROSITE" id="PS00137">
    <property type="entry name" value="SUBTILASE_HIS"/>
    <property type="match status" value="1"/>
</dbReference>
<feature type="transmembrane region" description="Helical" evidence="8">
    <location>
        <begin position="739"/>
        <end position="760"/>
    </location>
</feature>
<evidence type="ECO:0000256" key="8">
    <source>
        <dbReference type="SAM" id="Phobius"/>
    </source>
</evidence>
<evidence type="ECO:0000259" key="10">
    <source>
        <dbReference type="Pfam" id="PF00082"/>
    </source>
</evidence>
<proteinExistence type="inferred from homology"/>
<dbReference type="RefSeq" id="WP_177170473.1">
    <property type="nucleotide sequence ID" value="NZ_FNYW01000005.1"/>
</dbReference>
<reference evidence="12" key="1">
    <citation type="submission" date="2016-10" db="EMBL/GenBank/DDBJ databases">
        <authorList>
            <person name="Varghese N."/>
            <person name="Submissions S."/>
        </authorList>
    </citation>
    <scope>NUCLEOTIDE SEQUENCE [LARGE SCALE GENOMIC DNA]</scope>
    <source>
        <strain evidence="12">DSM 25751</strain>
    </source>
</reference>
<dbReference type="AlphaFoldDB" id="A0A1H6S2Z1"/>
<keyword evidence="4 5" id="KW-0720">Serine protease</keyword>
<keyword evidence="9" id="KW-0732">Signal</keyword>
<feature type="active site" description="Charge relay system" evidence="5">
    <location>
        <position position="334"/>
    </location>
</feature>
<feature type="region of interest" description="Disordered" evidence="7">
    <location>
        <begin position="390"/>
        <end position="536"/>
    </location>
</feature>
<dbReference type="InterPro" id="IPR000209">
    <property type="entry name" value="Peptidase_S8/S53_dom"/>
</dbReference>
<dbReference type="InterPro" id="IPR036852">
    <property type="entry name" value="Peptidase_S8/S53_dom_sf"/>
</dbReference>
<dbReference type="GO" id="GO:0006508">
    <property type="term" value="P:proteolysis"/>
    <property type="evidence" value="ECO:0007669"/>
    <property type="project" value="UniProtKB-KW"/>
</dbReference>
<evidence type="ECO:0000256" key="9">
    <source>
        <dbReference type="SAM" id="SignalP"/>
    </source>
</evidence>
<dbReference type="PANTHER" id="PTHR43806">
    <property type="entry name" value="PEPTIDASE S8"/>
    <property type="match status" value="1"/>
</dbReference>
<feature type="compositionally biased region" description="Basic and acidic residues" evidence="7">
    <location>
        <begin position="456"/>
        <end position="482"/>
    </location>
</feature>
<evidence type="ECO:0000256" key="2">
    <source>
        <dbReference type="ARBA" id="ARBA00022670"/>
    </source>
</evidence>
<evidence type="ECO:0000313" key="12">
    <source>
        <dbReference type="Proteomes" id="UP000198564"/>
    </source>
</evidence>
<comment type="similarity">
    <text evidence="1 5 6">Belongs to the peptidase S8 family.</text>
</comment>
<dbReference type="InterPro" id="IPR023828">
    <property type="entry name" value="Peptidase_S8_Ser-AS"/>
</dbReference>
<feature type="compositionally biased region" description="Basic and acidic residues" evidence="7">
    <location>
        <begin position="705"/>
        <end position="726"/>
    </location>
</feature>